<dbReference type="Pfam" id="PF12771">
    <property type="entry name" value="SusD-like_2"/>
    <property type="match status" value="1"/>
</dbReference>
<dbReference type="EMBL" id="BARW01039510">
    <property type="protein sequence ID" value="GAJ20919.1"/>
    <property type="molecule type" value="Genomic_DNA"/>
</dbReference>
<dbReference type="InterPro" id="IPR041662">
    <property type="entry name" value="SusD-like_2"/>
</dbReference>
<name>X1UTX3_9ZZZZ</name>
<dbReference type="Gene3D" id="1.25.40.390">
    <property type="match status" value="1"/>
</dbReference>
<dbReference type="SUPFAM" id="SSF48452">
    <property type="entry name" value="TPR-like"/>
    <property type="match status" value="1"/>
</dbReference>
<comment type="caution">
    <text evidence="1">The sequence shown here is derived from an EMBL/GenBank/DDBJ whole genome shotgun (WGS) entry which is preliminary data.</text>
</comment>
<dbReference type="InterPro" id="IPR011990">
    <property type="entry name" value="TPR-like_helical_dom_sf"/>
</dbReference>
<dbReference type="AlphaFoldDB" id="X1UTX3"/>
<gene>
    <name evidence="1" type="ORF">S12H4_60146</name>
</gene>
<organism evidence="1">
    <name type="scientific">marine sediment metagenome</name>
    <dbReference type="NCBI Taxonomy" id="412755"/>
    <lineage>
        <taxon>unclassified sequences</taxon>
        <taxon>metagenomes</taxon>
        <taxon>ecological metagenomes</taxon>
    </lineage>
</organism>
<accession>X1UTX3</accession>
<evidence type="ECO:0000313" key="1">
    <source>
        <dbReference type="EMBL" id="GAJ20919.1"/>
    </source>
</evidence>
<sequence>MNAWGVGDSYSDYIAGAPFAGLEEIMDQKWIASWTAAAEAWFDYRRTGLPDLQTGETAKRQAMPLRFYYHWDDEISLNPVNAEAAIEALEPTIFAAPDNNNSAWSKMWVLQGTGKPW</sequence>
<proteinExistence type="predicted"/>
<reference evidence="1" key="1">
    <citation type="journal article" date="2014" name="Front. Microbiol.">
        <title>High frequency of phylogenetically diverse reductive dehalogenase-homologous genes in deep subseafloor sedimentary metagenomes.</title>
        <authorList>
            <person name="Kawai M."/>
            <person name="Futagami T."/>
            <person name="Toyoda A."/>
            <person name="Takaki Y."/>
            <person name="Nishi S."/>
            <person name="Hori S."/>
            <person name="Arai W."/>
            <person name="Tsubouchi T."/>
            <person name="Morono Y."/>
            <person name="Uchiyama I."/>
            <person name="Ito T."/>
            <person name="Fujiyama A."/>
            <person name="Inagaki F."/>
            <person name="Takami H."/>
        </authorList>
    </citation>
    <scope>NUCLEOTIDE SEQUENCE</scope>
    <source>
        <strain evidence="1">Expedition CK06-06</strain>
    </source>
</reference>
<protein>
    <submittedName>
        <fullName evidence="1">Uncharacterized protein</fullName>
    </submittedName>
</protein>